<dbReference type="SUPFAM" id="SSF52540">
    <property type="entry name" value="P-loop containing nucleoside triphosphate hydrolases"/>
    <property type="match status" value="1"/>
</dbReference>
<reference evidence="6" key="1">
    <citation type="journal article" date="2014" name="Front. Microbiol.">
        <title>High frequency of phylogenetically diverse reductive dehalogenase-homologous genes in deep subseafloor sedimentary metagenomes.</title>
        <authorList>
            <person name="Kawai M."/>
            <person name="Futagami T."/>
            <person name="Toyoda A."/>
            <person name="Takaki Y."/>
            <person name="Nishi S."/>
            <person name="Hori S."/>
            <person name="Arai W."/>
            <person name="Tsubouchi T."/>
            <person name="Morono Y."/>
            <person name="Uchiyama I."/>
            <person name="Ito T."/>
            <person name="Fujiyama A."/>
            <person name="Inagaki F."/>
            <person name="Takami H."/>
        </authorList>
    </citation>
    <scope>NUCLEOTIDE SEQUENCE</scope>
    <source>
        <strain evidence="6">Expedition CK06-06</strain>
    </source>
</reference>
<dbReference type="AlphaFoldDB" id="X1SET2"/>
<keyword evidence="2" id="KW-0378">Hydrolase</keyword>
<evidence type="ECO:0000256" key="1">
    <source>
        <dbReference type="ARBA" id="ARBA00022741"/>
    </source>
</evidence>
<dbReference type="PANTHER" id="PTHR11070:SF2">
    <property type="entry name" value="ATP-DEPENDENT DNA HELICASE SRS2"/>
    <property type="match status" value="1"/>
</dbReference>
<dbReference type="CDD" id="cd17932">
    <property type="entry name" value="DEXQc_UvrD"/>
    <property type="match status" value="1"/>
</dbReference>
<keyword evidence="4" id="KW-0067">ATP-binding</keyword>
<accession>X1SET2</accession>
<proteinExistence type="predicted"/>
<protein>
    <recommendedName>
        <fullName evidence="5">UvrD-like helicase ATP-binding domain-containing protein</fullName>
    </recommendedName>
</protein>
<evidence type="ECO:0000259" key="5">
    <source>
        <dbReference type="PROSITE" id="PS51198"/>
    </source>
</evidence>
<feature type="domain" description="UvrD-like helicase ATP-binding" evidence="5">
    <location>
        <begin position="75"/>
        <end position="180"/>
    </location>
</feature>
<dbReference type="InterPro" id="IPR014016">
    <property type="entry name" value="UvrD-like_ATP-bd"/>
</dbReference>
<dbReference type="GO" id="GO:0005524">
    <property type="term" value="F:ATP binding"/>
    <property type="evidence" value="ECO:0007669"/>
    <property type="project" value="UniProtKB-KW"/>
</dbReference>
<keyword evidence="1" id="KW-0547">Nucleotide-binding</keyword>
<dbReference type="GO" id="GO:0003677">
    <property type="term" value="F:DNA binding"/>
    <property type="evidence" value="ECO:0007669"/>
    <property type="project" value="InterPro"/>
</dbReference>
<comment type="caution">
    <text evidence="6">The sequence shown here is derived from an EMBL/GenBank/DDBJ whole genome shotgun (WGS) entry which is preliminary data.</text>
</comment>
<sequence>MIKVFKEGESGNYTQSASLFEEPGGEYHTKNNPCPLMSFNLEAFRKLKQEKAETKAEAVESSIPELYSGGNGILSGLNDEQGKAATHYSGPALILAGPGTGKTKVLTTRIAYLILNKNVNPGSILAITFTNKAAREMRDRLSLLLDNQNLNRLRISTFHAFGLSVIKDYLINSGLPDKFT</sequence>
<dbReference type="InterPro" id="IPR027417">
    <property type="entry name" value="P-loop_NTPase"/>
</dbReference>
<dbReference type="PROSITE" id="PS51198">
    <property type="entry name" value="UVRD_HELICASE_ATP_BIND"/>
    <property type="match status" value="1"/>
</dbReference>
<dbReference type="Gene3D" id="3.40.50.300">
    <property type="entry name" value="P-loop containing nucleotide triphosphate hydrolases"/>
    <property type="match status" value="1"/>
</dbReference>
<evidence type="ECO:0000313" key="6">
    <source>
        <dbReference type="EMBL" id="GAI73930.1"/>
    </source>
</evidence>
<dbReference type="GO" id="GO:0000725">
    <property type="term" value="P:recombinational repair"/>
    <property type="evidence" value="ECO:0007669"/>
    <property type="project" value="TreeGrafter"/>
</dbReference>
<organism evidence="6">
    <name type="scientific">marine sediment metagenome</name>
    <dbReference type="NCBI Taxonomy" id="412755"/>
    <lineage>
        <taxon>unclassified sequences</taxon>
        <taxon>metagenomes</taxon>
        <taxon>ecological metagenomes</taxon>
    </lineage>
</organism>
<feature type="non-terminal residue" evidence="6">
    <location>
        <position position="180"/>
    </location>
</feature>
<keyword evidence="3" id="KW-0347">Helicase</keyword>
<dbReference type="GO" id="GO:0005829">
    <property type="term" value="C:cytosol"/>
    <property type="evidence" value="ECO:0007669"/>
    <property type="project" value="TreeGrafter"/>
</dbReference>
<evidence type="ECO:0000256" key="3">
    <source>
        <dbReference type="ARBA" id="ARBA00022806"/>
    </source>
</evidence>
<dbReference type="GO" id="GO:0016787">
    <property type="term" value="F:hydrolase activity"/>
    <property type="evidence" value="ECO:0007669"/>
    <property type="project" value="UniProtKB-KW"/>
</dbReference>
<dbReference type="PANTHER" id="PTHR11070">
    <property type="entry name" value="UVRD / RECB / PCRA DNA HELICASE FAMILY MEMBER"/>
    <property type="match status" value="1"/>
</dbReference>
<dbReference type="GO" id="GO:0043138">
    <property type="term" value="F:3'-5' DNA helicase activity"/>
    <property type="evidence" value="ECO:0007669"/>
    <property type="project" value="TreeGrafter"/>
</dbReference>
<evidence type="ECO:0000256" key="2">
    <source>
        <dbReference type="ARBA" id="ARBA00022801"/>
    </source>
</evidence>
<name>X1SET2_9ZZZZ</name>
<gene>
    <name evidence="6" type="ORF">S12H4_23955</name>
</gene>
<dbReference type="GO" id="GO:0033202">
    <property type="term" value="C:DNA helicase complex"/>
    <property type="evidence" value="ECO:0007669"/>
    <property type="project" value="TreeGrafter"/>
</dbReference>
<evidence type="ECO:0000256" key="4">
    <source>
        <dbReference type="ARBA" id="ARBA00022840"/>
    </source>
</evidence>
<dbReference type="InterPro" id="IPR000212">
    <property type="entry name" value="DNA_helicase_UvrD/REP"/>
</dbReference>
<dbReference type="Pfam" id="PF00580">
    <property type="entry name" value="UvrD-helicase"/>
    <property type="match status" value="1"/>
</dbReference>
<dbReference type="EMBL" id="BARW01012855">
    <property type="protein sequence ID" value="GAI73930.1"/>
    <property type="molecule type" value="Genomic_DNA"/>
</dbReference>